<gene>
    <name evidence="2" type="ORF">C1704_10000</name>
</gene>
<sequence>MLLLPDTLTMAEAPDTLRMLSQGLRDQAGDTLVVDASGLRRFDSSALAVLIECHRLAVAWGKGFEVRHLPPKLADLAGLYGVGGLLPAGAAVA</sequence>
<keyword evidence="3" id="KW-1185">Reference proteome</keyword>
<reference evidence="2 3" key="1">
    <citation type="submission" date="2018-02" db="EMBL/GenBank/DDBJ databases">
        <title>Reclassifiation of [Polyangium] brachysporum DSM 7029 as Guopingzhaonella breviflexa gen. nov., sp. nov., a member of the family Comamonadaceae.</title>
        <authorList>
            <person name="Tang B."/>
        </authorList>
    </citation>
    <scope>NUCLEOTIDE SEQUENCE [LARGE SCALE GENOMIC DNA]</scope>
    <source>
        <strain evidence="2 3">BCRC 80649</strain>
    </source>
</reference>
<feature type="domain" description="STAS" evidence="1">
    <location>
        <begin position="1"/>
        <end position="93"/>
    </location>
</feature>
<dbReference type="AlphaFoldDB" id="A0A2S5SU83"/>
<protein>
    <submittedName>
        <fullName evidence="2">Anti-anti-sigma factor</fullName>
    </submittedName>
</protein>
<dbReference type="RefSeq" id="WP_104302581.1">
    <property type="nucleotide sequence ID" value="NZ_PSNX01000008.1"/>
</dbReference>
<accession>A0A2S5SU83</accession>
<dbReference type="Proteomes" id="UP000238605">
    <property type="component" value="Unassembled WGS sequence"/>
</dbReference>
<dbReference type="Pfam" id="PF13466">
    <property type="entry name" value="STAS_2"/>
    <property type="match status" value="1"/>
</dbReference>
<evidence type="ECO:0000313" key="2">
    <source>
        <dbReference type="EMBL" id="PPE66298.1"/>
    </source>
</evidence>
<dbReference type="EMBL" id="PSNX01000008">
    <property type="protein sequence ID" value="PPE66298.1"/>
    <property type="molecule type" value="Genomic_DNA"/>
</dbReference>
<evidence type="ECO:0000259" key="1">
    <source>
        <dbReference type="PROSITE" id="PS50801"/>
    </source>
</evidence>
<dbReference type="PROSITE" id="PS50801">
    <property type="entry name" value="STAS"/>
    <property type="match status" value="1"/>
</dbReference>
<dbReference type="OrthoDB" id="9156744at2"/>
<dbReference type="CDD" id="cd07043">
    <property type="entry name" value="STAS_anti-anti-sigma_factors"/>
    <property type="match status" value="1"/>
</dbReference>
<dbReference type="InterPro" id="IPR036513">
    <property type="entry name" value="STAS_dom_sf"/>
</dbReference>
<dbReference type="InterPro" id="IPR002645">
    <property type="entry name" value="STAS_dom"/>
</dbReference>
<dbReference type="SUPFAM" id="SSF52091">
    <property type="entry name" value="SpoIIaa-like"/>
    <property type="match status" value="1"/>
</dbReference>
<evidence type="ECO:0000313" key="3">
    <source>
        <dbReference type="Proteomes" id="UP000238605"/>
    </source>
</evidence>
<comment type="caution">
    <text evidence="2">The sequence shown here is derived from an EMBL/GenBank/DDBJ whole genome shotgun (WGS) entry which is preliminary data.</text>
</comment>
<name>A0A2S5SU83_9BURK</name>
<organism evidence="2 3">
    <name type="scientific">Caldimonas caldifontis</name>
    <dbReference type="NCBI Taxonomy" id="1452508"/>
    <lineage>
        <taxon>Bacteria</taxon>
        <taxon>Pseudomonadati</taxon>
        <taxon>Pseudomonadota</taxon>
        <taxon>Betaproteobacteria</taxon>
        <taxon>Burkholderiales</taxon>
        <taxon>Sphaerotilaceae</taxon>
        <taxon>Caldimonas</taxon>
    </lineage>
</organism>
<proteinExistence type="predicted"/>
<dbReference type="InterPro" id="IPR058548">
    <property type="entry name" value="MlaB-like_STAS"/>
</dbReference>
<dbReference type="Gene3D" id="3.30.750.24">
    <property type="entry name" value="STAS domain"/>
    <property type="match status" value="1"/>
</dbReference>